<comment type="caution">
    <text evidence="5">The sequence shown here is derived from an EMBL/GenBank/DDBJ whole genome shotgun (WGS) entry which is preliminary data.</text>
</comment>
<dbReference type="PATRIC" id="fig|1429438.4.peg.4079"/>
<dbReference type="InterPro" id="IPR015421">
    <property type="entry name" value="PyrdxlP-dep_Trfase_major"/>
</dbReference>
<protein>
    <recommendedName>
        <fullName evidence="4">Aminotransferase class I/classII large domain-containing protein</fullName>
    </recommendedName>
</protein>
<dbReference type="SUPFAM" id="SSF53383">
    <property type="entry name" value="PLP-dependent transferases"/>
    <property type="match status" value="1"/>
</dbReference>
<dbReference type="GO" id="GO:0008483">
    <property type="term" value="F:transaminase activity"/>
    <property type="evidence" value="ECO:0007669"/>
    <property type="project" value="UniProtKB-KW"/>
</dbReference>
<dbReference type="PANTHER" id="PTHR42832">
    <property type="entry name" value="AMINO ACID AMINOTRANSFERASE"/>
    <property type="match status" value="1"/>
</dbReference>
<dbReference type="InterPro" id="IPR050881">
    <property type="entry name" value="LL-DAP_aminotransferase"/>
</dbReference>
<dbReference type="InterPro" id="IPR015424">
    <property type="entry name" value="PyrdxlP-dep_Trfase"/>
</dbReference>
<evidence type="ECO:0000256" key="2">
    <source>
        <dbReference type="ARBA" id="ARBA00022576"/>
    </source>
</evidence>
<evidence type="ECO:0000256" key="1">
    <source>
        <dbReference type="ARBA" id="ARBA00001933"/>
    </source>
</evidence>
<evidence type="ECO:0000313" key="5">
    <source>
        <dbReference type="EMBL" id="ETW97868.1"/>
    </source>
</evidence>
<proteinExistence type="predicted"/>
<comment type="cofactor">
    <cofactor evidence="1">
        <name>pyridoxal 5'-phosphate</name>
        <dbReference type="ChEBI" id="CHEBI:597326"/>
    </cofactor>
</comment>
<dbReference type="EMBL" id="AZHW01000609">
    <property type="protein sequence ID" value="ETW97868.1"/>
    <property type="molecule type" value="Genomic_DNA"/>
</dbReference>
<evidence type="ECO:0000313" key="6">
    <source>
        <dbReference type="Proteomes" id="UP000019141"/>
    </source>
</evidence>
<dbReference type="Pfam" id="PF00155">
    <property type="entry name" value="Aminotran_1_2"/>
    <property type="match status" value="1"/>
</dbReference>
<dbReference type="InterPro" id="IPR004839">
    <property type="entry name" value="Aminotransferase_I/II_large"/>
</dbReference>
<sequence>MRQSRLPSGGANIFQTIRAKRAEAEADGVKLLDLSIGEPKGPALLSARQAAQAAIMSEAEAMHAYQYNASPGVPGFAERFVKAHVPEALEDQDVDYLPIPGIKPMLGLLPLASGCAQHPVKVATMTAPGYPIPADWCAYHPYVRHQALPTTSENDFRFPVADLPADTDLVMLNYPHNPSGQIATHDWLSDLCAYCEQHDIRLFNDAAYAILSYTRESTTLCEVATGYPDLSWTEAFTAAKLIANGTGWHVGAMAGSPDFIADLNEVKGKTDAGFVAPMAAGVIAALETDQAGITQCREMYRRRLGVLIELMSRHGMQLAIEPCAGFFTLWRAPSYAFGQPVESAEAFNFLMIREAGVVGVHFPGYLRYAVCADVEAMAEPLSEAFARAKVSYST</sequence>
<evidence type="ECO:0000259" key="4">
    <source>
        <dbReference type="Pfam" id="PF00155"/>
    </source>
</evidence>
<dbReference type="AlphaFoldDB" id="W4LIE8"/>
<keyword evidence="3" id="KW-0808">Transferase</keyword>
<dbReference type="PANTHER" id="PTHR42832:SF3">
    <property type="entry name" value="L-GLUTAMINE--4-(METHYLSULFANYL)-2-OXOBUTANOATE AMINOTRANSFERASE"/>
    <property type="match status" value="1"/>
</dbReference>
<dbReference type="Proteomes" id="UP000019141">
    <property type="component" value="Unassembled WGS sequence"/>
</dbReference>
<name>W4LIE8_ENTF1</name>
<accession>W4LIE8</accession>
<keyword evidence="2" id="KW-0032">Aminotransferase</keyword>
<dbReference type="Gene3D" id="3.90.1150.10">
    <property type="entry name" value="Aspartate Aminotransferase, domain 1"/>
    <property type="match status" value="1"/>
</dbReference>
<dbReference type="HOGENOM" id="CLU_017584_4_5_7"/>
<dbReference type="GO" id="GO:0030170">
    <property type="term" value="F:pyridoxal phosphate binding"/>
    <property type="evidence" value="ECO:0007669"/>
    <property type="project" value="InterPro"/>
</dbReference>
<dbReference type="Gene3D" id="3.40.640.10">
    <property type="entry name" value="Type I PLP-dependent aspartate aminotransferase-like (Major domain)"/>
    <property type="match status" value="1"/>
</dbReference>
<dbReference type="CDD" id="cd00609">
    <property type="entry name" value="AAT_like"/>
    <property type="match status" value="1"/>
</dbReference>
<feature type="domain" description="Aminotransferase class I/classII large" evidence="4">
    <location>
        <begin position="30"/>
        <end position="372"/>
    </location>
</feature>
<dbReference type="InterPro" id="IPR015422">
    <property type="entry name" value="PyrdxlP-dep_Trfase_small"/>
</dbReference>
<organism evidence="5 6">
    <name type="scientific">Entotheonella factor</name>
    <dbReference type="NCBI Taxonomy" id="1429438"/>
    <lineage>
        <taxon>Bacteria</taxon>
        <taxon>Pseudomonadati</taxon>
        <taxon>Nitrospinota/Tectimicrobiota group</taxon>
        <taxon>Candidatus Tectimicrobiota</taxon>
        <taxon>Candidatus Entotheonellia</taxon>
        <taxon>Candidatus Entotheonellales</taxon>
        <taxon>Candidatus Entotheonellaceae</taxon>
        <taxon>Candidatus Entotheonella</taxon>
    </lineage>
</organism>
<gene>
    <name evidence="5" type="ORF">ETSY1_21055</name>
</gene>
<reference evidence="5 6" key="1">
    <citation type="journal article" date="2014" name="Nature">
        <title>An environmental bacterial taxon with a large and distinct metabolic repertoire.</title>
        <authorList>
            <person name="Wilson M.C."/>
            <person name="Mori T."/>
            <person name="Ruckert C."/>
            <person name="Uria A.R."/>
            <person name="Helf M.J."/>
            <person name="Takada K."/>
            <person name="Gernert C."/>
            <person name="Steffens U.A."/>
            <person name="Heycke N."/>
            <person name="Schmitt S."/>
            <person name="Rinke C."/>
            <person name="Helfrich E.J."/>
            <person name="Brachmann A.O."/>
            <person name="Gurgui C."/>
            <person name="Wakimoto T."/>
            <person name="Kracht M."/>
            <person name="Crusemann M."/>
            <person name="Hentschel U."/>
            <person name="Abe I."/>
            <person name="Matsunaga S."/>
            <person name="Kalinowski J."/>
            <person name="Takeyama H."/>
            <person name="Piel J."/>
        </authorList>
    </citation>
    <scope>NUCLEOTIDE SEQUENCE [LARGE SCALE GENOMIC DNA]</scope>
    <source>
        <strain evidence="6">TSY1</strain>
    </source>
</reference>
<keyword evidence="6" id="KW-1185">Reference proteome</keyword>
<evidence type="ECO:0000256" key="3">
    <source>
        <dbReference type="ARBA" id="ARBA00022679"/>
    </source>
</evidence>